<feature type="compositionally biased region" description="Low complexity" evidence="7">
    <location>
        <begin position="1034"/>
        <end position="1047"/>
    </location>
</feature>
<feature type="compositionally biased region" description="Polar residues" evidence="7">
    <location>
        <begin position="357"/>
        <end position="366"/>
    </location>
</feature>
<feature type="compositionally biased region" description="Polar residues" evidence="7">
    <location>
        <begin position="1067"/>
        <end position="1076"/>
    </location>
</feature>
<dbReference type="PROSITE" id="PS50172">
    <property type="entry name" value="BRCT"/>
    <property type="match status" value="1"/>
</dbReference>
<name>A0A1V9XQZ0_9ACAR</name>
<dbReference type="CDD" id="cd18432">
    <property type="entry name" value="BRCT_PAXIP1_rpt6_like"/>
    <property type="match status" value="1"/>
</dbReference>
<comment type="subcellular location">
    <subcellularLocation>
        <location evidence="1">Nucleus</location>
    </subcellularLocation>
</comment>
<dbReference type="Proteomes" id="UP000192247">
    <property type="component" value="Unassembled WGS sequence"/>
</dbReference>
<feature type="compositionally biased region" description="Polar residues" evidence="7">
    <location>
        <begin position="1095"/>
        <end position="1130"/>
    </location>
</feature>
<keyword evidence="6" id="KW-0175">Coiled coil</keyword>
<feature type="compositionally biased region" description="Acidic residues" evidence="7">
    <location>
        <begin position="346"/>
        <end position="356"/>
    </location>
</feature>
<dbReference type="PANTHER" id="PTHR23196">
    <property type="entry name" value="PAX TRANSCRIPTION ACTIVATION DOMAIN INTERACTING PROTEIN"/>
    <property type="match status" value="1"/>
</dbReference>
<dbReference type="EMBL" id="MNPL01005764">
    <property type="protein sequence ID" value="OQR75802.1"/>
    <property type="molecule type" value="Genomic_DNA"/>
</dbReference>
<sequence length="1622" mass="176283">MTGNMQMYDMNYTRTNNPVKLIGVGWIPAALGVCIATAALISFVWAVLAGDVTVFVPFISEAGADPPQSGLFSLMILVSCIWSGVTMVIRYSIVRQLLRFNQGELLNSCALAIGFLCILGLAIVAAYPSILSAWMYPWHNGRYIVVIRGTITTVAAVAAITTAVCQVTAKRLWTESGIEKPDDMRLPGDPVVVHVQDGKTEGTIECGDVLATELNAGEHSIIRGSTQEVKQRTELPANANRTTESQTNVDLCANTSKIKENNSYHDDSVGHSSSQIVGKVDASQCEDNILLNSAIPGLYRSSSPEIIVATEPQDLELSWEAIPATQQNETFEKSIALTRDDIYDNDEVIDSTDDETIGTNVPTSAMNGKPSPTVEPVSVAETPLEHGKATVIQRSTTLEEKTARLSQESERRLTTSESSAHENAENSDSDDSFVGKCSTDSRHNMSIGSKKKFIKKRAVYFSSDDSKDDDNDEDEQNGKNSCPMERALPDLESQFVMESTEQHRFPISKSTSALDGRLEPVPEEQPSPVVAKENLGMVAECPEVAENVAPLGKTEIKNKKSLEVGDVVEATERDPEAVTAGIVHDIVNVTAAQQLQSIADVKDVNHGENIRDKLFSCKEQPIEQLVDDTQCNISDNQPKLSVNAEKEIEIPDTEEQNVSNLIQNRDELEGKSLGKNHIEITEISLTEQDKEPSNIVPNRPSALSVDTQESLKLALLSESMNKEVDASIGNDLARNVCESTLLDKIESDKAKELIPEQEQACDNSNGRSYEVCSSPSNELDISAAAMLERLAKLKKRKSAWQQAKEELQAEGLFPSEQANLQKNRQKTTGELVASVTKWLAENNPGVVEEYRDALIATNDIDGGGAKMLPLMETDRAVKEALPCNPGQAKIRDWSRGSSPVVETVSQLEQADPVEGESRIPPVSRKRASNERSNSPVAKRKCGSPLKKASATNSSAAITSPKKSTTSSEVEKSSPVDKMTSNEAIGGKLDKLSSSPEAMQITTEKLVVQKEHSNDEPTVAPPNDIGLVPETGLLEVSNTVSTVSSVEETPADKNSASLADNVSEKASKSVSTETAENLTEFPSAATKDASTKSASCNVSNMQTRSTRQRSLYHSQELDSQNPFESIQDQSQRRYTVADVAREAARSRCRQIHTSPIDPSQEKEVLVPESVEHTVKNEEQCSSENLQNLIESKGEIVIFEDSAVVEETSQDSTADNNPRTRRSTRARSDARLKRVVKSLASSKLDPTLSQSDPFARDTIDLDALSASCPKSSPVTKPRNARGRKGNTRTRTTIEDNAIVDDSVTSLKMVPFSEEISPPLGADTQESTGTGRKRTAATRQKPSKQSKTPLQKGISTTSPTDKAHKNILPEAPPASSKRCGPPTGTPKRAHSPEEPGEVRSKKKRVSANLPGSELETSVVESNTSSSSSLSVTRLAKLRVMFTGIDNPPKDKLAELSIKTTDVPSQCALVVATKFTRTVKMMYAVACGIPVVSLDWVTESHKAKKLLDISQFMLRDEAAEAKFSFSLAATLRVAAEEKIFDGWTFFVTKGCIPNSEQIKEMLGGCNVKVVPKKPSQSAERTAIVSCANDLASLGKNNPVPVVSIEFVLNGILHHRINLEKYSLFKK</sequence>
<evidence type="ECO:0000256" key="8">
    <source>
        <dbReference type="SAM" id="Phobius"/>
    </source>
</evidence>
<feature type="region of interest" description="Disordered" evidence="7">
    <location>
        <begin position="1263"/>
        <end position="1294"/>
    </location>
</feature>
<feature type="compositionally biased region" description="Basic residues" evidence="7">
    <location>
        <begin position="1276"/>
        <end position="1285"/>
    </location>
</feature>
<feature type="region of interest" description="Disordered" evidence="7">
    <location>
        <begin position="346"/>
        <end position="441"/>
    </location>
</feature>
<proteinExistence type="predicted"/>
<feature type="transmembrane region" description="Helical" evidence="8">
    <location>
        <begin position="70"/>
        <end position="93"/>
    </location>
</feature>
<keyword evidence="8" id="KW-1133">Transmembrane helix</keyword>
<evidence type="ECO:0000313" key="10">
    <source>
        <dbReference type="EMBL" id="OQR75802.1"/>
    </source>
</evidence>
<reference evidence="10 11" key="1">
    <citation type="journal article" date="2017" name="Gigascience">
        <title>Draft genome of the honey bee ectoparasitic mite, Tropilaelaps mercedesae, is shaped by the parasitic life history.</title>
        <authorList>
            <person name="Dong X."/>
            <person name="Armstrong S.D."/>
            <person name="Xia D."/>
            <person name="Makepeace B.L."/>
            <person name="Darby A.C."/>
            <person name="Kadowaki T."/>
        </authorList>
    </citation>
    <scope>NUCLEOTIDE SEQUENCE [LARGE SCALE GENOMIC DNA]</scope>
    <source>
        <strain evidence="10">Wuxi-XJTLU</strain>
    </source>
</reference>
<feature type="compositionally biased region" description="Polar residues" evidence="7">
    <location>
        <begin position="991"/>
        <end position="1002"/>
    </location>
</feature>
<keyword evidence="3" id="KW-0539">Nucleus</keyword>
<dbReference type="Pfam" id="PF16589">
    <property type="entry name" value="BRCT_2"/>
    <property type="match status" value="1"/>
</dbReference>
<dbReference type="Pfam" id="PF10277">
    <property type="entry name" value="Frag1"/>
    <property type="match status" value="1"/>
</dbReference>
<evidence type="ECO:0000259" key="9">
    <source>
        <dbReference type="PROSITE" id="PS50172"/>
    </source>
</evidence>
<gene>
    <name evidence="10" type="ORF">BIW11_00709</name>
</gene>
<feature type="domain" description="BRCT" evidence="9">
    <location>
        <begin position="1465"/>
        <end position="1510"/>
    </location>
</feature>
<evidence type="ECO:0000256" key="7">
    <source>
        <dbReference type="SAM" id="MobiDB-lite"/>
    </source>
</evidence>
<feature type="compositionally biased region" description="Polar residues" evidence="7">
    <location>
        <begin position="1342"/>
        <end position="1357"/>
    </location>
</feature>
<keyword evidence="8" id="KW-0472">Membrane</keyword>
<dbReference type="InterPro" id="IPR051579">
    <property type="entry name" value="DDR_Transcriptional_Reg"/>
</dbReference>
<keyword evidence="11" id="KW-1185">Reference proteome</keyword>
<feature type="region of interest" description="Disordered" evidence="7">
    <location>
        <begin position="1202"/>
        <end position="1229"/>
    </location>
</feature>
<dbReference type="GO" id="GO:0005634">
    <property type="term" value="C:nucleus"/>
    <property type="evidence" value="ECO:0007669"/>
    <property type="project" value="UniProtKB-SubCell"/>
</dbReference>
<evidence type="ECO:0000256" key="6">
    <source>
        <dbReference type="SAM" id="Coils"/>
    </source>
</evidence>
<evidence type="ECO:0000256" key="4">
    <source>
        <dbReference type="ARBA" id="ARBA00023858"/>
    </source>
</evidence>
<dbReference type="CDD" id="cd17744">
    <property type="entry name" value="BRCT_MDC1_rpt1"/>
    <property type="match status" value="1"/>
</dbReference>
<feature type="compositionally biased region" description="Low complexity" evidence="7">
    <location>
        <begin position="948"/>
        <end position="967"/>
    </location>
</feature>
<keyword evidence="2" id="KW-0227">DNA damage</keyword>
<dbReference type="SMART" id="SM00292">
    <property type="entry name" value="BRCT"/>
    <property type="match status" value="2"/>
</dbReference>
<feature type="region of interest" description="Disordered" evidence="7">
    <location>
        <begin position="1308"/>
        <end position="1422"/>
    </location>
</feature>
<feature type="compositionally biased region" description="Acidic residues" evidence="7">
    <location>
        <begin position="466"/>
        <end position="475"/>
    </location>
</feature>
<dbReference type="InterPro" id="IPR019402">
    <property type="entry name" value="CWH43_N"/>
</dbReference>
<dbReference type="InParanoid" id="A0A1V9XQZ0"/>
<feature type="compositionally biased region" description="Low complexity" evidence="7">
    <location>
        <begin position="1082"/>
        <end position="1094"/>
    </location>
</feature>
<feature type="coiled-coil region" evidence="6">
    <location>
        <begin position="783"/>
        <end position="810"/>
    </location>
</feature>
<evidence type="ECO:0000313" key="11">
    <source>
        <dbReference type="Proteomes" id="UP000192247"/>
    </source>
</evidence>
<evidence type="ECO:0000256" key="1">
    <source>
        <dbReference type="ARBA" id="ARBA00004123"/>
    </source>
</evidence>
<dbReference type="OrthoDB" id="191706at2759"/>
<dbReference type="PANTHER" id="PTHR23196:SF1">
    <property type="entry name" value="PAX-INTERACTING PROTEIN 1"/>
    <property type="match status" value="1"/>
</dbReference>
<comment type="caution">
    <text evidence="10">The sequence shown here is derived from an EMBL/GenBank/DDBJ whole genome shotgun (WGS) entry which is preliminary data.</text>
</comment>
<feature type="compositionally biased region" description="Low complexity" evidence="7">
    <location>
        <begin position="1409"/>
        <end position="1422"/>
    </location>
</feature>
<keyword evidence="8" id="KW-0812">Transmembrane</keyword>
<feature type="region of interest" description="Disordered" evidence="7">
    <location>
        <begin position="462"/>
        <end position="486"/>
    </location>
</feature>
<evidence type="ECO:0000256" key="5">
    <source>
        <dbReference type="ARBA" id="ARBA00030146"/>
    </source>
</evidence>
<feature type="compositionally biased region" description="Basic and acidic residues" evidence="7">
    <location>
        <begin position="1387"/>
        <end position="1396"/>
    </location>
</feature>
<dbReference type="SUPFAM" id="SSF52113">
    <property type="entry name" value="BRCT domain"/>
    <property type="match status" value="1"/>
</dbReference>
<dbReference type="InterPro" id="IPR001357">
    <property type="entry name" value="BRCT_dom"/>
</dbReference>
<feature type="compositionally biased region" description="Basic residues" evidence="7">
    <location>
        <begin position="1328"/>
        <end position="1341"/>
    </location>
</feature>
<protein>
    <recommendedName>
        <fullName evidence="4">PAX-interacting protein 1</fullName>
    </recommendedName>
    <alternativeName>
        <fullName evidence="5">PAX transactivation activation domain-interacting protein</fullName>
    </alternativeName>
</protein>
<feature type="compositionally biased region" description="Basic and acidic residues" evidence="7">
    <location>
        <begin position="397"/>
        <end position="424"/>
    </location>
</feature>
<dbReference type="Pfam" id="PF16770">
    <property type="entry name" value="RTT107_BRCT_5"/>
    <property type="match status" value="1"/>
</dbReference>
<dbReference type="Gene3D" id="3.40.50.10190">
    <property type="entry name" value="BRCT domain"/>
    <property type="match status" value="2"/>
</dbReference>
<evidence type="ECO:0000256" key="2">
    <source>
        <dbReference type="ARBA" id="ARBA00022763"/>
    </source>
</evidence>
<feature type="region of interest" description="Disordered" evidence="7">
    <location>
        <begin position="886"/>
        <end position="1130"/>
    </location>
</feature>
<feature type="transmembrane region" description="Helical" evidence="8">
    <location>
        <begin position="21"/>
        <end position="50"/>
    </location>
</feature>
<dbReference type="InterPro" id="IPR036420">
    <property type="entry name" value="BRCT_dom_sf"/>
</dbReference>
<dbReference type="STRING" id="418985.A0A1V9XQZ0"/>
<accession>A0A1V9XQZ0</accession>
<dbReference type="GO" id="GO:0006974">
    <property type="term" value="P:DNA damage response"/>
    <property type="evidence" value="ECO:0007669"/>
    <property type="project" value="UniProtKB-KW"/>
</dbReference>
<organism evidence="10 11">
    <name type="scientific">Tropilaelaps mercedesae</name>
    <dbReference type="NCBI Taxonomy" id="418985"/>
    <lineage>
        <taxon>Eukaryota</taxon>
        <taxon>Metazoa</taxon>
        <taxon>Ecdysozoa</taxon>
        <taxon>Arthropoda</taxon>
        <taxon>Chelicerata</taxon>
        <taxon>Arachnida</taxon>
        <taxon>Acari</taxon>
        <taxon>Parasitiformes</taxon>
        <taxon>Mesostigmata</taxon>
        <taxon>Gamasina</taxon>
        <taxon>Dermanyssoidea</taxon>
        <taxon>Laelapidae</taxon>
        <taxon>Tropilaelaps</taxon>
    </lineage>
</organism>
<feature type="transmembrane region" description="Helical" evidence="8">
    <location>
        <begin position="105"/>
        <end position="127"/>
    </location>
</feature>
<evidence type="ECO:0000256" key="3">
    <source>
        <dbReference type="ARBA" id="ARBA00023242"/>
    </source>
</evidence>